<dbReference type="PROSITE" id="PS50077">
    <property type="entry name" value="HEAT_REPEAT"/>
    <property type="match status" value="1"/>
</dbReference>
<proteinExistence type="predicted"/>
<organism evidence="2 3">
    <name type="scientific">Archaeoglobus profundus (strain DSM 5631 / JCM 9629 / NBRC 100127 / Av18)</name>
    <dbReference type="NCBI Taxonomy" id="572546"/>
    <lineage>
        <taxon>Archaea</taxon>
        <taxon>Methanobacteriati</taxon>
        <taxon>Methanobacteriota</taxon>
        <taxon>Archaeoglobi</taxon>
        <taxon>Archaeoglobales</taxon>
        <taxon>Archaeoglobaceae</taxon>
        <taxon>Archaeoglobus</taxon>
    </lineage>
</organism>
<accession>D2REH2</accession>
<dbReference type="Gene3D" id="1.25.10.10">
    <property type="entry name" value="Leucine-rich Repeat Variant"/>
    <property type="match status" value="1"/>
</dbReference>
<dbReference type="RefSeq" id="WP_012940852.1">
    <property type="nucleotide sequence ID" value="NC_013741.1"/>
</dbReference>
<dbReference type="InterPro" id="IPR011989">
    <property type="entry name" value="ARM-like"/>
</dbReference>
<feature type="domain" description="Condensin complex subunit 1 C-terminal" evidence="1">
    <location>
        <begin position="119"/>
        <end position="206"/>
    </location>
</feature>
<evidence type="ECO:0000313" key="3">
    <source>
        <dbReference type="Proteomes" id="UP000001901"/>
    </source>
</evidence>
<dbReference type="GeneID" id="8740158"/>
<keyword evidence="3" id="KW-1185">Reference proteome</keyword>
<dbReference type="SUPFAM" id="SSF48371">
    <property type="entry name" value="ARM repeat"/>
    <property type="match status" value="1"/>
</dbReference>
<evidence type="ECO:0000259" key="1">
    <source>
        <dbReference type="Pfam" id="PF12717"/>
    </source>
</evidence>
<sequence length="210" mass="24333">MEELARMLEGNDDEKWLALYKMQNIDFESLKPYIPKVIEILKEKKLTRRIAFDLLLKISQEKPEVLLDYVEDFKNLVGNDFESVYASIILGKLSLRYPEVVDSETVSRIANLLESDDMKSYALLALSDIAISKPNALSSLIPKLIELIKDRNWEVRWNAAKVFLNMISNDSRIVEPYLDDIRKVAENEKLKPSIRVVAHVILNEFETFRS</sequence>
<dbReference type="HOGENOM" id="CLU_1307763_0_0_2"/>
<dbReference type="InterPro" id="IPR032682">
    <property type="entry name" value="Cnd1_C"/>
</dbReference>
<evidence type="ECO:0000313" key="2">
    <source>
        <dbReference type="EMBL" id="ADB58516.1"/>
    </source>
</evidence>
<dbReference type="AlphaFoldDB" id="D2REH2"/>
<protein>
    <submittedName>
        <fullName evidence="2">HEAT domain containing protein</fullName>
    </submittedName>
</protein>
<dbReference type="InterPro" id="IPR021133">
    <property type="entry name" value="HEAT_type_2"/>
</dbReference>
<dbReference type="InterPro" id="IPR016024">
    <property type="entry name" value="ARM-type_fold"/>
</dbReference>
<dbReference type="Pfam" id="PF12717">
    <property type="entry name" value="Cnd1"/>
    <property type="match status" value="1"/>
</dbReference>
<dbReference type="KEGG" id="apo:Arcpr_1469"/>
<reference evidence="2 3" key="1">
    <citation type="journal article" date="2010" name="Stand. Genomic Sci.">
        <title>Complete genome sequence of Archaeoglobus profundus type strain (AV18).</title>
        <authorList>
            <person name="von Jan M."/>
            <person name="Lapidus A."/>
            <person name="Del Rio T.G."/>
            <person name="Copeland A."/>
            <person name="Tice H."/>
            <person name="Cheng J.F."/>
            <person name="Lucas S."/>
            <person name="Chen F."/>
            <person name="Nolan M."/>
            <person name="Goodwin L."/>
            <person name="Han C."/>
            <person name="Pitluck S."/>
            <person name="Liolios K."/>
            <person name="Ivanova N."/>
            <person name="Mavromatis K."/>
            <person name="Ovchinnikova G."/>
            <person name="Chertkov O."/>
            <person name="Pati A."/>
            <person name="Chen A."/>
            <person name="Palaniappan K."/>
            <person name="Land M."/>
            <person name="Hauser L."/>
            <person name="Chang Y.J."/>
            <person name="Jeffries C.D."/>
            <person name="Saunders E."/>
            <person name="Brettin T."/>
            <person name="Detter J.C."/>
            <person name="Chain P."/>
            <person name="Eichinger K."/>
            <person name="Huber H."/>
            <person name="Spring S."/>
            <person name="Rohde M."/>
            <person name="Goker M."/>
            <person name="Wirth R."/>
            <person name="Woyke T."/>
            <person name="Bristow J."/>
            <person name="Eisen J.A."/>
            <person name="Markowitz V."/>
            <person name="Hugenholtz P."/>
            <person name="Kyrpides N.C."/>
            <person name="Klenk H.P."/>
        </authorList>
    </citation>
    <scope>NUCLEOTIDE SEQUENCE [LARGE SCALE GENOMIC DNA]</scope>
    <source>
        <strain evidence="3">DSM 5631 / JCM 9629 / NBRC 100127 / Av18</strain>
    </source>
</reference>
<name>D2REH2_ARCPA</name>
<dbReference type="STRING" id="572546.Arcpr_1469"/>
<gene>
    <name evidence="2" type="ordered locus">Arcpr_1469</name>
</gene>
<dbReference type="Proteomes" id="UP000001901">
    <property type="component" value="Chromosome"/>
</dbReference>
<dbReference type="EMBL" id="CP001857">
    <property type="protein sequence ID" value="ADB58516.1"/>
    <property type="molecule type" value="Genomic_DNA"/>
</dbReference>
<dbReference type="eggNOG" id="arCOG02966">
    <property type="taxonomic scope" value="Archaea"/>
</dbReference>
<dbReference type="PaxDb" id="572546-Arcpr_1469"/>